<evidence type="ECO:0000256" key="3">
    <source>
        <dbReference type="ARBA" id="ARBA00024226"/>
    </source>
</evidence>
<dbReference type="PROSITE" id="PS00687">
    <property type="entry name" value="ALDEHYDE_DEHYDR_GLU"/>
    <property type="match status" value="1"/>
</dbReference>
<evidence type="ECO:0000313" key="8">
    <source>
        <dbReference type="EMBL" id="GAA3950781.1"/>
    </source>
</evidence>
<dbReference type="PROSITE" id="PS00070">
    <property type="entry name" value="ALDEHYDE_DEHYDR_CYS"/>
    <property type="match status" value="1"/>
</dbReference>
<accession>A0ABP7NR08</accession>
<evidence type="ECO:0000313" key="9">
    <source>
        <dbReference type="Proteomes" id="UP001418444"/>
    </source>
</evidence>
<dbReference type="Proteomes" id="UP001418444">
    <property type="component" value="Unassembled WGS sequence"/>
</dbReference>
<dbReference type="RefSeq" id="WP_344780409.1">
    <property type="nucleotide sequence ID" value="NZ_BAAAZW010000002.1"/>
</dbReference>
<evidence type="ECO:0000256" key="2">
    <source>
        <dbReference type="ARBA" id="ARBA00023002"/>
    </source>
</evidence>
<proteinExistence type="inferred from homology"/>
<dbReference type="Gene3D" id="3.40.605.10">
    <property type="entry name" value="Aldehyde Dehydrogenase, Chain A, domain 1"/>
    <property type="match status" value="1"/>
</dbReference>
<gene>
    <name evidence="8" type="ORF">GCM10022231_05580</name>
</gene>
<protein>
    <recommendedName>
        <fullName evidence="3">aldehyde dehydrogenase (NAD(+))</fullName>
        <ecNumber evidence="3">1.2.1.3</ecNumber>
    </recommendedName>
</protein>
<organism evidence="8 9">
    <name type="scientific">Gordonia caeni</name>
    <dbReference type="NCBI Taxonomy" id="1007097"/>
    <lineage>
        <taxon>Bacteria</taxon>
        <taxon>Bacillati</taxon>
        <taxon>Actinomycetota</taxon>
        <taxon>Actinomycetes</taxon>
        <taxon>Mycobacteriales</taxon>
        <taxon>Gordoniaceae</taxon>
        <taxon>Gordonia</taxon>
    </lineage>
</organism>
<dbReference type="SUPFAM" id="SSF53720">
    <property type="entry name" value="ALDH-like"/>
    <property type="match status" value="1"/>
</dbReference>
<dbReference type="EC" id="1.2.1.3" evidence="3"/>
<dbReference type="Gene3D" id="3.40.309.10">
    <property type="entry name" value="Aldehyde Dehydrogenase, Chain A, domain 2"/>
    <property type="match status" value="1"/>
</dbReference>
<comment type="similarity">
    <text evidence="1 6">Belongs to the aldehyde dehydrogenase family.</text>
</comment>
<evidence type="ECO:0000256" key="4">
    <source>
        <dbReference type="ARBA" id="ARBA00049194"/>
    </source>
</evidence>
<dbReference type="EMBL" id="BAAAZW010000002">
    <property type="protein sequence ID" value="GAA3950781.1"/>
    <property type="molecule type" value="Genomic_DNA"/>
</dbReference>
<dbReference type="PANTHER" id="PTHR42804">
    <property type="entry name" value="ALDEHYDE DEHYDROGENASE"/>
    <property type="match status" value="1"/>
</dbReference>
<feature type="domain" description="Aldehyde dehydrogenase" evidence="7">
    <location>
        <begin position="25"/>
        <end position="475"/>
    </location>
</feature>
<dbReference type="InterPro" id="IPR016163">
    <property type="entry name" value="Ald_DH_C"/>
</dbReference>
<sequence>MADPLDPVACLIDGDTLVADGPRHVIIDPYTELPMGATPEAGAELVDRAVHSAARAQTDWGTVPVDERADLLDRVAARLDDEAEAIAALVTREMGMPAGLARVTQAQLPANVLRATAAIARDGFPWREDGPEAVLLRRGAGVVGAITPWNMPVHQIIAKVSAAVVAGCTVVLKASEQTPYDALRVAEIFTAAGAPPGVLNVVTGTGPQTGAALTGHHALSRVSFTGSVRAGRDVARQAAGALTRASLELGGKSPAVLLPDADLDTAVPAVVGSGLVNSGQACNATTRLVVPTDRIDEVADRIAAAATTFVLGDPADPATTHGPLVTAAARDAVLARIGTALAQGGRLITGTGHKSTVADTGFFVDPTVIAGLAEDAEAVREEIFGPVLVLQGYSGIDDAARIANDSRYGLSAEVWSADPEAAQHFGARLEVGQVKINGVRTRDRVSVPFGGMRDSGYGRELGPLGIEEFTDVTAVMA</sequence>
<evidence type="ECO:0000256" key="5">
    <source>
        <dbReference type="PROSITE-ProRule" id="PRU10007"/>
    </source>
</evidence>
<comment type="caution">
    <text evidence="8">The sequence shown here is derived from an EMBL/GenBank/DDBJ whole genome shotgun (WGS) entry which is preliminary data.</text>
</comment>
<dbReference type="InterPro" id="IPR016161">
    <property type="entry name" value="Ald_DH/histidinol_DH"/>
</dbReference>
<dbReference type="InterPro" id="IPR016160">
    <property type="entry name" value="Ald_DH_CS_CYS"/>
</dbReference>
<comment type="catalytic activity">
    <reaction evidence="4">
        <text>an aldehyde + NAD(+) + H2O = a carboxylate + NADH + 2 H(+)</text>
        <dbReference type="Rhea" id="RHEA:16185"/>
        <dbReference type="ChEBI" id="CHEBI:15377"/>
        <dbReference type="ChEBI" id="CHEBI:15378"/>
        <dbReference type="ChEBI" id="CHEBI:17478"/>
        <dbReference type="ChEBI" id="CHEBI:29067"/>
        <dbReference type="ChEBI" id="CHEBI:57540"/>
        <dbReference type="ChEBI" id="CHEBI:57945"/>
        <dbReference type="EC" id="1.2.1.3"/>
    </reaction>
</comment>
<evidence type="ECO:0000256" key="1">
    <source>
        <dbReference type="ARBA" id="ARBA00009986"/>
    </source>
</evidence>
<dbReference type="Pfam" id="PF00171">
    <property type="entry name" value="Aldedh"/>
    <property type="match status" value="1"/>
</dbReference>
<evidence type="ECO:0000259" key="7">
    <source>
        <dbReference type="Pfam" id="PF00171"/>
    </source>
</evidence>
<dbReference type="InterPro" id="IPR029510">
    <property type="entry name" value="Ald_DH_CS_GLU"/>
</dbReference>
<evidence type="ECO:0000256" key="6">
    <source>
        <dbReference type="RuleBase" id="RU003345"/>
    </source>
</evidence>
<name>A0ABP7NR08_9ACTN</name>
<feature type="active site" evidence="5">
    <location>
        <position position="248"/>
    </location>
</feature>
<reference evidence="9" key="1">
    <citation type="journal article" date="2019" name="Int. J. Syst. Evol. Microbiol.">
        <title>The Global Catalogue of Microorganisms (GCM) 10K type strain sequencing project: providing services to taxonomists for standard genome sequencing and annotation.</title>
        <authorList>
            <consortium name="The Broad Institute Genomics Platform"/>
            <consortium name="The Broad Institute Genome Sequencing Center for Infectious Disease"/>
            <person name="Wu L."/>
            <person name="Ma J."/>
        </authorList>
    </citation>
    <scope>NUCLEOTIDE SEQUENCE [LARGE SCALE GENOMIC DNA]</scope>
    <source>
        <strain evidence="9">JCM 16923</strain>
    </source>
</reference>
<keyword evidence="2 6" id="KW-0560">Oxidoreductase</keyword>
<keyword evidence="9" id="KW-1185">Reference proteome</keyword>
<dbReference type="InterPro" id="IPR016162">
    <property type="entry name" value="Ald_DH_N"/>
</dbReference>
<dbReference type="InterPro" id="IPR015590">
    <property type="entry name" value="Aldehyde_DH_dom"/>
</dbReference>
<dbReference type="PANTHER" id="PTHR42804:SF1">
    <property type="entry name" value="ALDEHYDE DEHYDROGENASE-RELATED"/>
    <property type="match status" value="1"/>
</dbReference>